<feature type="region of interest" description="Disordered" evidence="1">
    <location>
        <begin position="47"/>
        <end position="75"/>
    </location>
</feature>
<evidence type="ECO:0000313" key="3">
    <source>
        <dbReference type="Proteomes" id="UP000584867"/>
    </source>
</evidence>
<dbReference type="RefSeq" id="WP_184259415.1">
    <property type="nucleotide sequence ID" value="NZ_JACHIO010000024.1"/>
</dbReference>
<reference evidence="2 3" key="1">
    <citation type="submission" date="2020-08" db="EMBL/GenBank/DDBJ databases">
        <title>Genomic Encyclopedia of Type Strains, Phase IV (KMG-V): Genome sequencing to study the core and pangenomes of soil and plant-associated prokaryotes.</title>
        <authorList>
            <person name="Whitman W."/>
        </authorList>
    </citation>
    <scope>NUCLEOTIDE SEQUENCE [LARGE SCALE GENOMIC DNA]</scope>
    <source>
        <strain evidence="2 3">X5P3</strain>
    </source>
</reference>
<proteinExistence type="predicted"/>
<dbReference type="AlphaFoldDB" id="A0A7W7ZUU1"/>
<evidence type="ECO:0000256" key="1">
    <source>
        <dbReference type="SAM" id="MobiDB-lite"/>
    </source>
</evidence>
<feature type="region of interest" description="Disordered" evidence="1">
    <location>
        <begin position="1"/>
        <end position="27"/>
    </location>
</feature>
<name>A0A7W7ZUU1_9BACT</name>
<gene>
    <name evidence="2" type="ORF">HDF15_004507</name>
</gene>
<feature type="compositionally biased region" description="Basic and acidic residues" evidence="1">
    <location>
        <begin position="48"/>
        <end position="59"/>
    </location>
</feature>
<feature type="compositionally biased region" description="Basic and acidic residues" evidence="1">
    <location>
        <begin position="14"/>
        <end position="27"/>
    </location>
</feature>
<sequence length="91" mass="9975">MSNMISESAFFAEKPTEEKSTDEQAPTKEAVLKASEDFHAIPLSMVADADKPTEEKAPEKLNPALTGQDMLQPKRQTFVKPNEDLAALDAL</sequence>
<dbReference type="EMBL" id="JACHIO010000024">
    <property type="protein sequence ID" value="MBB5066133.1"/>
    <property type="molecule type" value="Genomic_DNA"/>
</dbReference>
<dbReference type="Proteomes" id="UP000584867">
    <property type="component" value="Unassembled WGS sequence"/>
</dbReference>
<comment type="caution">
    <text evidence="2">The sequence shown here is derived from an EMBL/GenBank/DDBJ whole genome shotgun (WGS) entry which is preliminary data.</text>
</comment>
<organism evidence="2 3">
    <name type="scientific">Granulicella mallensis</name>
    <dbReference type="NCBI Taxonomy" id="940614"/>
    <lineage>
        <taxon>Bacteria</taxon>
        <taxon>Pseudomonadati</taxon>
        <taxon>Acidobacteriota</taxon>
        <taxon>Terriglobia</taxon>
        <taxon>Terriglobales</taxon>
        <taxon>Acidobacteriaceae</taxon>
        <taxon>Granulicella</taxon>
    </lineage>
</organism>
<evidence type="ECO:0000313" key="2">
    <source>
        <dbReference type="EMBL" id="MBB5066133.1"/>
    </source>
</evidence>
<protein>
    <submittedName>
        <fullName evidence="2">Uncharacterized protein</fullName>
    </submittedName>
</protein>
<accession>A0A7W7ZUU1</accession>